<gene>
    <name evidence="1" type="ORF">B0J15DRAFT_258428</name>
</gene>
<accession>A0A9P9HW12</accession>
<evidence type="ECO:0000313" key="1">
    <source>
        <dbReference type="EMBL" id="KAH7263947.1"/>
    </source>
</evidence>
<protein>
    <submittedName>
        <fullName evidence="1">Uncharacterized protein</fullName>
    </submittedName>
</protein>
<evidence type="ECO:0000313" key="2">
    <source>
        <dbReference type="Proteomes" id="UP000736672"/>
    </source>
</evidence>
<comment type="caution">
    <text evidence="1">The sequence shown here is derived from an EMBL/GenBank/DDBJ whole genome shotgun (WGS) entry which is preliminary data.</text>
</comment>
<organism evidence="1 2">
    <name type="scientific">Fusarium solani</name>
    <name type="common">Filamentous fungus</name>
    <dbReference type="NCBI Taxonomy" id="169388"/>
    <lineage>
        <taxon>Eukaryota</taxon>
        <taxon>Fungi</taxon>
        <taxon>Dikarya</taxon>
        <taxon>Ascomycota</taxon>
        <taxon>Pezizomycotina</taxon>
        <taxon>Sordariomycetes</taxon>
        <taxon>Hypocreomycetidae</taxon>
        <taxon>Hypocreales</taxon>
        <taxon>Nectriaceae</taxon>
        <taxon>Fusarium</taxon>
        <taxon>Fusarium solani species complex</taxon>
    </lineage>
</organism>
<sequence>MPVLPACFYPLRPGRSPSHYWLPVGRERNASTRQHQVRTSLCFRTCTPCSVQPWIITFLDSGARAVVVCTSRHRTLRRRHTGRFTSNASKLRETTRTPFARTSAIPSKARMLVVIALLQRLVSVYSGSSLRILSEWINTMPQSGSVLLLTFFSLARSPMFQHCFSQCCQILPRSGPWAAPNQAGKARAKRSFCLFGREGGKRRRHLHQLMLLS</sequence>
<proteinExistence type="predicted"/>
<dbReference type="AlphaFoldDB" id="A0A9P9HW12"/>
<reference evidence="1" key="1">
    <citation type="journal article" date="2021" name="Nat. Commun.">
        <title>Genetic determinants of endophytism in the Arabidopsis root mycobiome.</title>
        <authorList>
            <person name="Mesny F."/>
            <person name="Miyauchi S."/>
            <person name="Thiergart T."/>
            <person name="Pickel B."/>
            <person name="Atanasova L."/>
            <person name="Karlsson M."/>
            <person name="Huettel B."/>
            <person name="Barry K.W."/>
            <person name="Haridas S."/>
            <person name="Chen C."/>
            <person name="Bauer D."/>
            <person name="Andreopoulos W."/>
            <person name="Pangilinan J."/>
            <person name="LaButti K."/>
            <person name="Riley R."/>
            <person name="Lipzen A."/>
            <person name="Clum A."/>
            <person name="Drula E."/>
            <person name="Henrissat B."/>
            <person name="Kohler A."/>
            <person name="Grigoriev I.V."/>
            <person name="Martin F.M."/>
            <person name="Hacquard S."/>
        </authorList>
    </citation>
    <scope>NUCLEOTIDE SEQUENCE</scope>
    <source>
        <strain evidence="1">FSSC 5 MPI-SDFR-AT-0091</strain>
    </source>
</reference>
<keyword evidence="2" id="KW-1185">Reference proteome</keyword>
<dbReference type="Proteomes" id="UP000736672">
    <property type="component" value="Unassembled WGS sequence"/>
</dbReference>
<dbReference type="EMBL" id="JAGTJS010000007">
    <property type="protein sequence ID" value="KAH7263947.1"/>
    <property type="molecule type" value="Genomic_DNA"/>
</dbReference>
<name>A0A9P9HW12_FUSSL</name>